<dbReference type="InterPro" id="IPR012347">
    <property type="entry name" value="Ferritin-like"/>
</dbReference>
<dbReference type="PROSITE" id="PS51257">
    <property type="entry name" value="PROKAR_LIPOPROTEIN"/>
    <property type="match status" value="1"/>
</dbReference>
<accession>A0ABQ1JVY8</accession>
<evidence type="ECO:0000256" key="1">
    <source>
        <dbReference type="SAM" id="SignalP"/>
    </source>
</evidence>
<dbReference type="Proteomes" id="UP000628854">
    <property type="component" value="Unassembled WGS sequence"/>
</dbReference>
<protein>
    <recommendedName>
        <fullName evidence="2">DUF2383 domain-containing protein</fullName>
    </recommendedName>
</protein>
<feature type="signal peptide" evidence="1">
    <location>
        <begin position="1"/>
        <end position="19"/>
    </location>
</feature>
<gene>
    <name evidence="3" type="ORF">GCM10011503_25930</name>
</gene>
<proteinExistence type="predicted"/>
<feature type="chain" id="PRO_5046181634" description="DUF2383 domain-containing protein" evidence="1">
    <location>
        <begin position="20"/>
        <end position="187"/>
    </location>
</feature>
<dbReference type="InterPro" id="IPR011971">
    <property type="entry name" value="CHP02284"/>
</dbReference>
<dbReference type="Pfam" id="PF09537">
    <property type="entry name" value="DUF2383"/>
    <property type="match status" value="1"/>
</dbReference>
<evidence type="ECO:0000259" key="2">
    <source>
        <dbReference type="Pfam" id="PF09537"/>
    </source>
</evidence>
<dbReference type="InterPro" id="IPR019052">
    <property type="entry name" value="DUF2383"/>
</dbReference>
<dbReference type="EMBL" id="BMKF01000002">
    <property type="protein sequence ID" value="GGB76009.1"/>
    <property type="molecule type" value="Genomic_DNA"/>
</dbReference>
<organism evidence="3 4">
    <name type="scientific">Henriciella pelagia</name>
    <dbReference type="NCBI Taxonomy" id="1977912"/>
    <lineage>
        <taxon>Bacteria</taxon>
        <taxon>Pseudomonadati</taxon>
        <taxon>Pseudomonadota</taxon>
        <taxon>Alphaproteobacteria</taxon>
        <taxon>Hyphomonadales</taxon>
        <taxon>Hyphomonadaceae</taxon>
        <taxon>Henriciella</taxon>
    </lineage>
</organism>
<reference evidence="4" key="1">
    <citation type="journal article" date="2019" name="Int. J. Syst. Evol. Microbiol.">
        <title>The Global Catalogue of Microorganisms (GCM) 10K type strain sequencing project: providing services to taxonomists for standard genome sequencing and annotation.</title>
        <authorList>
            <consortium name="The Broad Institute Genomics Platform"/>
            <consortium name="The Broad Institute Genome Sequencing Center for Infectious Disease"/>
            <person name="Wu L."/>
            <person name="Ma J."/>
        </authorList>
    </citation>
    <scope>NUCLEOTIDE SEQUENCE [LARGE SCALE GENOMIC DNA]</scope>
    <source>
        <strain evidence="4">CGMCC 1.15928</strain>
    </source>
</reference>
<name>A0ABQ1JVY8_9PROT</name>
<dbReference type="RefSeq" id="WP_084391711.1">
    <property type="nucleotide sequence ID" value="NZ_BMKF01000002.1"/>
</dbReference>
<dbReference type="InterPro" id="IPR009078">
    <property type="entry name" value="Ferritin-like_SF"/>
</dbReference>
<dbReference type="NCBIfam" id="TIGR02284">
    <property type="entry name" value="PA2169 family four-helix-bundle protein"/>
    <property type="match status" value="1"/>
</dbReference>
<feature type="domain" description="DUF2383" evidence="2">
    <location>
        <begin position="48"/>
        <end position="154"/>
    </location>
</feature>
<keyword evidence="4" id="KW-1185">Reference proteome</keyword>
<dbReference type="CDD" id="cd00657">
    <property type="entry name" value="Ferritin_like"/>
    <property type="match status" value="1"/>
</dbReference>
<dbReference type="SUPFAM" id="SSF47240">
    <property type="entry name" value="Ferritin-like"/>
    <property type="match status" value="1"/>
</dbReference>
<keyword evidence="1" id="KW-0732">Signal</keyword>
<evidence type="ECO:0000313" key="4">
    <source>
        <dbReference type="Proteomes" id="UP000628854"/>
    </source>
</evidence>
<comment type="caution">
    <text evidence="3">The sequence shown here is derived from an EMBL/GenBank/DDBJ whole genome shotgun (WGS) entry which is preliminary data.</text>
</comment>
<sequence>MMKKSLLAGVALALPLSFAACSSAGLTPSETAVAETPAPMSETMQKEVAELNKLTRIYIDAAALYKQAADIPDDTKSLKPALLELAKEKNMQRDLLQDRVLEIGGKPAEHGEALGTAHRGFTSLRTIVDNDTEVAVEEVLRGERYILEELNKAMPNTVTPETKQLLANLRTDTEREISRLEQIDQAV</sequence>
<dbReference type="Gene3D" id="1.20.1260.10">
    <property type="match status" value="1"/>
</dbReference>
<evidence type="ECO:0000313" key="3">
    <source>
        <dbReference type="EMBL" id="GGB76009.1"/>
    </source>
</evidence>